<organism evidence="2 3">
    <name type="scientific">Taxus chinensis</name>
    <name type="common">Chinese yew</name>
    <name type="synonym">Taxus wallichiana var. chinensis</name>
    <dbReference type="NCBI Taxonomy" id="29808"/>
    <lineage>
        <taxon>Eukaryota</taxon>
        <taxon>Viridiplantae</taxon>
        <taxon>Streptophyta</taxon>
        <taxon>Embryophyta</taxon>
        <taxon>Tracheophyta</taxon>
        <taxon>Spermatophyta</taxon>
        <taxon>Pinopsida</taxon>
        <taxon>Pinidae</taxon>
        <taxon>Conifers II</taxon>
        <taxon>Cupressales</taxon>
        <taxon>Taxaceae</taxon>
        <taxon>Taxus</taxon>
    </lineage>
</organism>
<protein>
    <recommendedName>
        <fullName evidence="1">WRKY domain-containing protein</fullName>
    </recommendedName>
</protein>
<feature type="non-terminal residue" evidence="2">
    <location>
        <position position="310"/>
    </location>
</feature>
<dbReference type="GO" id="GO:0043565">
    <property type="term" value="F:sequence-specific DNA binding"/>
    <property type="evidence" value="ECO:0007669"/>
    <property type="project" value="InterPro"/>
</dbReference>
<dbReference type="PANTHER" id="PTHR33977:SF1">
    <property type="entry name" value="ZINC ION BINDING PROTEIN"/>
    <property type="match status" value="1"/>
</dbReference>
<reference evidence="2 3" key="1">
    <citation type="journal article" date="2021" name="Nat. Plants">
        <title>The Taxus genome provides insights into paclitaxel biosynthesis.</title>
        <authorList>
            <person name="Xiong X."/>
            <person name="Gou J."/>
            <person name="Liao Q."/>
            <person name="Li Y."/>
            <person name="Zhou Q."/>
            <person name="Bi G."/>
            <person name="Li C."/>
            <person name="Du R."/>
            <person name="Wang X."/>
            <person name="Sun T."/>
            <person name="Guo L."/>
            <person name="Liang H."/>
            <person name="Lu P."/>
            <person name="Wu Y."/>
            <person name="Zhang Z."/>
            <person name="Ro D.K."/>
            <person name="Shang Y."/>
            <person name="Huang S."/>
            <person name="Yan J."/>
        </authorList>
    </citation>
    <scope>NUCLEOTIDE SEQUENCE [LARGE SCALE GENOMIC DNA]</scope>
    <source>
        <strain evidence="2">Ta-2019</strain>
    </source>
</reference>
<comment type="caution">
    <text evidence="2">The sequence shown here is derived from an EMBL/GenBank/DDBJ whole genome shotgun (WGS) entry which is preliminary data.</text>
</comment>
<dbReference type="AlphaFoldDB" id="A0AA38GCZ6"/>
<sequence length="310" mass="35467">LYTMGRKSKWSNIINLQVQEFKDKETFSSLDMTWTEIRCHVGSIDRVALIPYNRICDFIRGEENHPDTLCKFVCKANRSSECRVLSKRPSTSKQYSVYWCSYGPKDKRGNPQPPIRKRSYARKRGCQCHFIVKEIGDKLGVAIITYNMHSHEDASGYLCHGKYDRTDDRTALDLQKHVIEATEMFKVQDELTEDQSTHDLPNNNILQIDMAKDASPLEMEVHNTFVPTVAGGVSGGPENDNTSYQLVVQEIFDKIKMVLDYPPQSLSKALQLRELVDKFWNDINEHCKIASNIFTDPNACGGSLKRKKHA</sequence>
<evidence type="ECO:0000313" key="3">
    <source>
        <dbReference type="Proteomes" id="UP000824469"/>
    </source>
</evidence>
<dbReference type="Proteomes" id="UP000824469">
    <property type="component" value="Unassembled WGS sequence"/>
</dbReference>
<dbReference type="GO" id="GO:0003700">
    <property type="term" value="F:DNA-binding transcription factor activity"/>
    <property type="evidence" value="ECO:0007669"/>
    <property type="project" value="InterPro"/>
</dbReference>
<dbReference type="OMA" id="WNDINEH"/>
<dbReference type="InterPro" id="IPR003657">
    <property type="entry name" value="WRKY_dom"/>
</dbReference>
<proteinExistence type="predicted"/>
<evidence type="ECO:0000259" key="1">
    <source>
        <dbReference type="PROSITE" id="PS50811"/>
    </source>
</evidence>
<dbReference type="PROSITE" id="PS50811">
    <property type="entry name" value="WRKY"/>
    <property type="match status" value="1"/>
</dbReference>
<name>A0AA38GCZ6_TAXCH</name>
<accession>A0AA38GCZ6</accession>
<dbReference type="EMBL" id="JAHRHJ020000003">
    <property type="protein sequence ID" value="KAH9320816.1"/>
    <property type="molecule type" value="Genomic_DNA"/>
</dbReference>
<evidence type="ECO:0000313" key="2">
    <source>
        <dbReference type="EMBL" id="KAH9320816.1"/>
    </source>
</evidence>
<feature type="domain" description="WRKY" evidence="1">
    <location>
        <begin position="99"/>
        <end position="155"/>
    </location>
</feature>
<keyword evidence="3" id="KW-1185">Reference proteome</keyword>
<dbReference type="PANTHER" id="PTHR33977">
    <property type="entry name" value="ZINC ION BINDING PROTEIN"/>
    <property type="match status" value="1"/>
</dbReference>
<gene>
    <name evidence="2" type="ORF">KI387_015455</name>
</gene>